<dbReference type="InterPro" id="IPR036179">
    <property type="entry name" value="Ig-like_dom_sf"/>
</dbReference>
<dbReference type="Gene3D" id="2.60.40.10">
    <property type="entry name" value="Immunoglobulins"/>
    <property type="match status" value="2"/>
</dbReference>
<feature type="signal peptide" evidence="10">
    <location>
        <begin position="1"/>
        <end position="17"/>
    </location>
</feature>
<dbReference type="GO" id="GO:0005886">
    <property type="term" value="C:plasma membrane"/>
    <property type="evidence" value="ECO:0007669"/>
    <property type="project" value="TreeGrafter"/>
</dbReference>
<accession>A0A3P8YKN4</accession>
<keyword evidence="2 9" id="KW-0812">Transmembrane</keyword>
<keyword evidence="3" id="KW-0430">Lectin</keyword>
<dbReference type="RefSeq" id="XP_034144727.1">
    <property type="nucleotide sequence ID" value="XM_034288836.1"/>
</dbReference>
<keyword evidence="10" id="KW-0732">Signal</keyword>
<evidence type="ECO:0000256" key="10">
    <source>
        <dbReference type="SAM" id="SignalP"/>
    </source>
</evidence>
<feature type="domain" description="Ig-like" evidence="11">
    <location>
        <begin position="149"/>
        <end position="246"/>
    </location>
</feature>
<evidence type="ECO:0000256" key="9">
    <source>
        <dbReference type="SAM" id="Phobius"/>
    </source>
</evidence>
<name>A0A3P9A6M0_ESOLU</name>
<dbReference type="PANTHER" id="PTHR12035:SF128">
    <property type="entry name" value="BRANCHED CHAIN KETO ACID DEHYDROGENASE E1 SUBUNIT BETA,-LIKE-RELATED"/>
    <property type="match status" value="1"/>
</dbReference>
<evidence type="ECO:0000259" key="11">
    <source>
        <dbReference type="PROSITE" id="PS50835"/>
    </source>
</evidence>
<comment type="subcellular location">
    <subcellularLocation>
        <location evidence="1">Membrane</location>
        <topology evidence="1">Single-pass membrane protein</topology>
    </subcellularLocation>
</comment>
<proteinExistence type="inferred from homology"/>
<dbReference type="PANTHER" id="PTHR12035">
    <property type="entry name" value="SIALIC ACID BINDING IMMUNOGLOBULIN-LIKE LECTIN"/>
    <property type="match status" value="1"/>
</dbReference>
<protein>
    <recommendedName>
        <fullName evidence="11">Ig-like domain-containing protein</fullName>
    </recommendedName>
</protein>
<keyword evidence="5 9" id="KW-1133">Transmembrane helix</keyword>
<dbReference type="GeneID" id="105010061"/>
<dbReference type="RefSeq" id="XP_034144725.1">
    <property type="nucleotide sequence ID" value="XM_034288834.1"/>
</dbReference>
<dbReference type="InterPro" id="IPR013783">
    <property type="entry name" value="Ig-like_fold"/>
</dbReference>
<organism evidence="12 13">
    <name type="scientific">Esox lucius</name>
    <name type="common">Northern pike</name>
    <dbReference type="NCBI Taxonomy" id="8010"/>
    <lineage>
        <taxon>Eukaryota</taxon>
        <taxon>Metazoa</taxon>
        <taxon>Chordata</taxon>
        <taxon>Craniata</taxon>
        <taxon>Vertebrata</taxon>
        <taxon>Euteleostomi</taxon>
        <taxon>Actinopterygii</taxon>
        <taxon>Neopterygii</taxon>
        <taxon>Teleostei</taxon>
        <taxon>Protacanthopterygii</taxon>
        <taxon>Esociformes</taxon>
        <taxon>Esocidae</taxon>
        <taxon>Esox</taxon>
    </lineage>
</organism>
<evidence type="ECO:0000256" key="3">
    <source>
        <dbReference type="ARBA" id="ARBA00022734"/>
    </source>
</evidence>
<comment type="similarity">
    <text evidence="8">Belongs to the immunoglobulin superfamily. SIGLEC (sialic acid binding Ig-like lectin) family.</text>
</comment>
<reference evidence="13" key="1">
    <citation type="journal article" date="2014" name="PLoS ONE">
        <title>The genome and linkage map of the northern pike (Esox lucius): conserved synteny revealed between the salmonid sister group and the Neoteleostei.</title>
        <authorList>
            <person name="Rondeau E.B."/>
            <person name="Minkley D.R."/>
            <person name="Leong J.S."/>
            <person name="Messmer A.M."/>
            <person name="Jantzen J.R."/>
            <person name="von Schalburg K.R."/>
            <person name="Lemon C."/>
            <person name="Bird N.H."/>
            <person name="Koop B.F."/>
        </authorList>
    </citation>
    <scope>NUCLEOTIDE SEQUENCE</scope>
</reference>
<dbReference type="AlphaFoldDB" id="A0A3P9A6M0"/>
<dbReference type="InterPro" id="IPR003599">
    <property type="entry name" value="Ig_sub"/>
</dbReference>
<dbReference type="GO" id="GO:0033691">
    <property type="term" value="F:sialic acid binding"/>
    <property type="evidence" value="ECO:0007669"/>
    <property type="project" value="TreeGrafter"/>
</dbReference>
<feature type="transmembrane region" description="Helical" evidence="9">
    <location>
        <begin position="360"/>
        <end position="381"/>
    </location>
</feature>
<dbReference type="Ensembl" id="ENSELUT00000025778.3">
    <property type="protein sequence ID" value="ENSELUP00000036821.3"/>
    <property type="gene ID" value="ENSELUG00000016237.3"/>
</dbReference>
<reference evidence="12" key="3">
    <citation type="submission" date="2025-08" db="UniProtKB">
        <authorList>
            <consortium name="Ensembl"/>
        </authorList>
    </citation>
    <scope>IDENTIFICATION</scope>
</reference>
<evidence type="ECO:0000313" key="12">
    <source>
        <dbReference type="Ensembl" id="ENSELUP00000036821.3"/>
    </source>
</evidence>
<evidence type="ECO:0000256" key="8">
    <source>
        <dbReference type="ARBA" id="ARBA00038361"/>
    </source>
</evidence>
<dbReference type="GO" id="GO:0030246">
    <property type="term" value="F:carbohydrate binding"/>
    <property type="evidence" value="ECO:0007669"/>
    <property type="project" value="UniProtKB-KW"/>
</dbReference>
<dbReference type="RefSeq" id="XP_034144724.1">
    <property type="nucleotide sequence ID" value="XM_034288833.1"/>
</dbReference>
<evidence type="ECO:0000256" key="5">
    <source>
        <dbReference type="ARBA" id="ARBA00022989"/>
    </source>
</evidence>
<dbReference type="InterPro" id="IPR007110">
    <property type="entry name" value="Ig-like_dom"/>
</dbReference>
<dbReference type="Bgee" id="ENSELUG00000016237">
    <property type="expression patterns" value="Expressed in head kidney and 14 other cell types or tissues"/>
</dbReference>
<accession>A0A3P9A7V9</accession>
<evidence type="ECO:0000313" key="13">
    <source>
        <dbReference type="Proteomes" id="UP000265140"/>
    </source>
</evidence>
<dbReference type="Proteomes" id="UP000265140">
    <property type="component" value="Chromosome 20"/>
</dbReference>
<keyword evidence="13" id="KW-1185">Reference proteome</keyword>
<dbReference type="GeneTree" id="ENSGT01150000286924"/>
<accession>A0A3P9A6M0</accession>
<feature type="chain" id="PRO_5044310102" description="Ig-like domain-containing protein" evidence="10">
    <location>
        <begin position="18"/>
        <end position="423"/>
    </location>
</feature>
<dbReference type="Pfam" id="PF08205">
    <property type="entry name" value="C2-set_2"/>
    <property type="match status" value="1"/>
</dbReference>
<evidence type="ECO:0000256" key="2">
    <source>
        <dbReference type="ARBA" id="ARBA00022692"/>
    </source>
</evidence>
<dbReference type="STRING" id="8010.ENSELUP00000036821"/>
<evidence type="ECO:0000256" key="7">
    <source>
        <dbReference type="ARBA" id="ARBA00023157"/>
    </source>
</evidence>
<dbReference type="GO" id="GO:0007155">
    <property type="term" value="P:cell adhesion"/>
    <property type="evidence" value="ECO:0007669"/>
    <property type="project" value="UniProtKB-KW"/>
</dbReference>
<sequence length="423" mass="47102">MWLLIWTLLLTERLCEGGKPPVPDRYNITIYPAEITVQTGLCAVISCTFTHPDKFQPKDALWFKCQDEGCTNKKEAIFSSEQPSNVKEDYRQRVSLLERDLSKKNCSMIINSINENDQGKYQFRIKFKASGYTYKDKVNITVTDLTQKPSVLIPALTEGETISMTCIAPGFCSGRPPSITWRWRRPGDNTTEFPDNTTIQKIENLTSVNTTHLSTLTFTPSAEHNGINVTCQVTFNEKIKTEETVTLNVTFRPPVLSGSGCVVQAGVMTCVCICQGVPVPLIKWPVLNNVTEYNLTTSVSGSSVTSTISLPVRNQTNNSVVCVCKHGGDNSKGTRANLNITQEGTNKNQTVSIVKCENAVIPWTVAGVFLSVTVVLLIYLLTDAYRKVQGKNRKPKEEESTYISLETKDMSQDDYQVISKRPI</sequence>
<keyword evidence="4" id="KW-0130">Cell adhesion</keyword>
<evidence type="ECO:0000256" key="1">
    <source>
        <dbReference type="ARBA" id="ARBA00004167"/>
    </source>
</evidence>
<evidence type="ECO:0000256" key="4">
    <source>
        <dbReference type="ARBA" id="ARBA00022889"/>
    </source>
</evidence>
<keyword evidence="6 9" id="KW-0472">Membrane</keyword>
<dbReference type="RefSeq" id="XP_034144726.1">
    <property type="nucleotide sequence ID" value="XM_034288835.1"/>
</dbReference>
<dbReference type="SMART" id="SM00409">
    <property type="entry name" value="IG"/>
    <property type="match status" value="2"/>
</dbReference>
<dbReference type="RefSeq" id="XP_034144728.1">
    <property type="nucleotide sequence ID" value="XM_034288837.1"/>
</dbReference>
<dbReference type="PROSITE" id="PS50835">
    <property type="entry name" value="IG_LIKE"/>
    <property type="match status" value="1"/>
</dbReference>
<dbReference type="SUPFAM" id="SSF48726">
    <property type="entry name" value="Immunoglobulin"/>
    <property type="match status" value="2"/>
</dbReference>
<dbReference type="Pfam" id="PF24518">
    <property type="entry name" value="Ig_CD22"/>
    <property type="match status" value="1"/>
</dbReference>
<reference evidence="12" key="4">
    <citation type="submission" date="2025-09" db="UniProtKB">
        <authorList>
            <consortium name="Ensembl"/>
        </authorList>
    </citation>
    <scope>IDENTIFICATION</scope>
</reference>
<keyword evidence="7" id="KW-1015">Disulfide bond</keyword>
<reference evidence="12" key="2">
    <citation type="submission" date="2020-02" db="EMBL/GenBank/DDBJ databases">
        <title>Esox lucius (northern pike) genome, fEsoLuc1, primary haplotype.</title>
        <authorList>
            <person name="Myers G."/>
            <person name="Karagic N."/>
            <person name="Meyer A."/>
            <person name="Pippel M."/>
            <person name="Reichard M."/>
            <person name="Winkler S."/>
            <person name="Tracey A."/>
            <person name="Sims Y."/>
            <person name="Howe K."/>
            <person name="Rhie A."/>
            <person name="Formenti G."/>
            <person name="Durbin R."/>
            <person name="Fedrigo O."/>
            <person name="Jarvis E.D."/>
        </authorList>
    </citation>
    <scope>NUCLEOTIDE SEQUENCE [LARGE SCALE GENOMIC DNA]</scope>
</reference>
<dbReference type="InterPro" id="IPR056386">
    <property type="entry name" value="Ig_CD22"/>
</dbReference>
<dbReference type="InterPro" id="IPR051036">
    <property type="entry name" value="SIGLEC"/>
</dbReference>
<evidence type="ECO:0000256" key="6">
    <source>
        <dbReference type="ARBA" id="ARBA00023136"/>
    </source>
</evidence>
<dbReference type="InterPro" id="IPR013162">
    <property type="entry name" value="CD80_C2-set"/>
</dbReference>